<keyword evidence="2" id="KW-0238">DNA-binding</keyword>
<protein>
    <submittedName>
        <fullName evidence="5">AraC family transcriptional regulator</fullName>
    </submittedName>
</protein>
<dbReference type="Pfam" id="PF02311">
    <property type="entry name" value="AraC_binding"/>
    <property type="match status" value="1"/>
</dbReference>
<dbReference type="PANTHER" id="PTHR43280">
    <property type="entry name" value="ARAC-FAMILY TRANSCRIPTIONAL REGULATOR"/>
    <property type="match status" value="1"/>
</dbReference>
<evidence type="ECO:0000256" key="1">
    <source>
        <dbReference type="ARBA" id="ARBA00023015"/>
    </source>
</evidence>
<evidence type="ECO:0000313" key="5">
    <source>
        <dbReference type="EMBL" id="RVT60311.1"/>
    </source>
</evidence>
<evidence type="ECO:0000313" key="6">
    <source>
        <dbReference type="Proteomes" id="UP000288024"/>
    </source>
</evidence>
<keyword evidence="6" id="KW-1185">Reference proteome</keyword>
<dbReference type="RefSeq" id="WP_127739564.1">
    <property type="nucleotide sequence ID" value="NZ_RZTZ01000007.1"/>
</dbReference>
<gene>
    <name evidence="5" type="ORF">EM808_17915</name>
</gene>
<dbReference type="EMBL" id="RZTZ01000007">
    <property type="protein sequence ID" value="RVT60311.1"/>
    <property type="molecule type" value="Genomic_DNA"/>
</dbReference>
<dbReference type="PANTHER" id="PTHR43280:SF28">
    <property type="entry name" value="HTH-TYPE TRANSCRIPTIONAL ACTIVATOR RHAS"/>
    <property type="match status" value="1"/>
</dbReference>
<dbReference type="InterPro" id="IPR003313">
    <property type="entry name" value="AraC-bd"/>
</dbReference>
<evidence type="ECO:0000256" key="2">
    <source>
        <dbReference type="ARBA" id="ARBA00023125"/>
    </source>
</evidence>
<dbReference type="SUPFAM" id="SSF46689">
    <property type="entry name" value="Homeodomain-like"/>
    <property type="match status" value="2"/>
</dbReference>
<sequence length="303" mass="35347">MDLTKYLSGKISLNDFVHRINQSGASFHVHYWGVMPRHYDNQLHKHSFFEVCFVVDGEGNYMDEQSSYTLQKNTIFLSRPGVLHQIKSEHGLSLLYVAFELIDSESNESWVQIMESAEKCEKIVLYNDSETETELLWKSLLIQATRHKQHFFEEMLTNIAGSLIISILQDFVPDLNRNNNHKHDPEQHSVLLTQARLYIHDNLSNCLKLTEVARHLHISGRHLSRIFMTELGVSYSKYVQDERIKKASMLLKRSDLSLKEIAEETGFMNVQYFTRVFTTMMQTSPGRFRTMFIDIHTTTYSDT</sequence>
<dbReference type="PROSITE" id="PS01124">
    <property type="entry name" value="HTH_ARAC_FAMILY_2"/>
    <property type="match status" value="1"/>
</dbReference>
<dbReference type="InterPro" id="IPR018062">
    <property type="entry name" value="HTH_AraC-typ_CS"/>
</dbReference>
<evidence type="ECO:0000259" key="4">
    <source>
        <dbReference type="PROSITE" id="PS01124"/>
    </source>
</evidence>
<keyword evidence="1" id="KW-0805">Transcription regulation</keyword>
<dbReference type="Pfam" id="PF12833">
    <property type="entry name" value="HTH_18"/>
    <property type="match status" value="1"/>
</dbReference>
<dbReference type="SUPFAM" id="SSF51215">
    <property type="entry name" value="Regulatory protein AraC"/>
    <property type="match status" value="1"/>
</dbReference>
<dbReference type="GO" id="GO:0003700">
    <property type="term" value="F:DNA-binding transcription factor activity"/>
    <property type="evidence" value="ECO:0007669"/>
    <property type="project" value="InterPro"/>
</dbReference>
<comment type="caution">
    <text evidence="5">The sequence shown here is derived from an EMBL/GenBank/DDBJ whole genome shotgun (WGS) entry which is preliminary data.</text>
</comment>
<proteinExistence type="predicted"/>
<dbReference type="InterPro" id="IPR018060">
    <property type="entry name" value="HTH_AraC"/>
</dbReference>
<feature type="domain" description="HTH araC/xylS-type" evidence="4">
    <location>
        <begin position="193"/>
        <end position="291"/>
    </location>
</feature>
<dbReference type="SMART" id="SM00342">
    <property type="entry name" value="HTH_ARAC"/>
    <property type="match status" value="1"/>
</dbReference>
<accession>A0A437K8K2</accession>
<dbReference type="Proteomes" id="UP000288024">
    <property type="component" value="Unassembled WGS sequence"/>
</dbReference>
<dbReference type="InterPro" id="IPR037923">
    <property type="entry name" value="HTH-like"/>
</dbReference>
<organism evidence="5 6">
    <name type="scientific">Niallia taxi</name>
    <dbReference type="NCBI Taxonomy" id="2499688"/>
    <lineage>
        <taxon>Bacteria</taxon>
        <taxon>Bacillati</taxon>
        <taxon>Bacillota</taxon>
        <taxon>Bacilli</taxon>
        <taxon>Bacillales</taxon>
        <taxon>Bacillaceae</taxon>
        <taxon>Niallia</taxon>
    </lineage>
</organism>
<name>A0A437K8K2_9BACI</name>
<reference evidence="5 6" key="1">
    <citation type="submission" date="2019-01" db="EMBL/GenBank/DDBJ databases">
        <title>Bacillus sp. M5HDSG1-1, whole genome shotgun sequence.</title>
        <authorList>
            <person name="Tuo L."/>
        </authorList>
    </citation>
    <scope>NUCLEOTIDE SEQUENCE [LARGE SCALE GENOMIC DNA]</scope>
    <source>
        <strain evidence="5 6">M5HDSG1-1</strain>
    </source>
</reference>
<keyword evidence="3" id="KW-0804">Transcription</keyword>
<dbReference type="Gene3D" id="2.60.120.10">
    <property type="entry name" value="Jelly Rolls"/>
    <property type="match status" value="1"/>
</dbReference>
<dbReference type="InterPro" id="IPR014710">
    <property type="entry name" value="RmlC-like_jellyroll"/>
</dbReference>
<dbReference type="PROSITE" id="PS00041">
    <property type="entry name" value="HTH_ARAC_FAMILY_1"/>
    <property type="match status" value="1"/>
</dbReference>
<dbReference type="Gene3D" id="1.10.10.60">
    <property type="entry name" value="Homeodomain-like"/>
    <property type="match status" value="2"/>
</dbReference>
<dbReference type="InterPro" id="IPR009057">
    <property type="entry name" value="Homeodomain-like_sf"/>
</dbReference>
<dbReference type="AlphaFoldDB" id="A0A437K8K2"/>
<dbReference type="GO" id="GO:0043565">
    <property type="term" value="F:sequence-specific DNA binding"/>
    <property type="evidence" value="ECO:0007669"/>
    <property type="project" value="InterPro"/>
</dbReference>
<evidence type="ECO:0000256" key="3">
    <source>
        <dbReference type="ARBA" id="ARBA00023163"/>
    </source>
</evidence>